<keyword evidence="5" id="KW-0399">Innate immunity</keyword>
<keyword evidence="4" id="KW-0963">Cytoplasm</keyword>
<evidence type="ECO:0000256" key="9">
    <source>
        <dbReference type="ARBA" id="ARBA00022801"/>
    </source>
</evidence>
<dbReference type="PANTHER" id="PTHR46985:SF3">
    <property type="entry name" value="NACHT, LRR AND PYD DOMAINS-CONTAINING PROTEIN 1"/>
    <property type="match status" value="1"/>
</dbReference>
<keyword evidence="8" id="KW-0547">Nucleotide-binding</keyword>
<evidence type="ECO:0000256" key="7">
    <source>
        <dbReference type="ARBA" id="ARBA00022737"/>
    </source>
</evidence>
<dbReference type="GO" id="GO:0005634">
    <property type="term" value="C:nucleus"/>
    <property type="evidence" value="ECO:0007669"/>
    <property type="project" value="UniProtKB-SubCell"/>
</dbReference>
<keyword evidence="10" id="KW-0067">ATP-binding</keyword>
<proteinExistence type="inferred from homology"/>
<dbReference type="InterPro" id="IPR011029">
    <property type="entry name" value="DEATH-like_dom_sf"/>
</dbReference>
<evidence type="ECO:0000256" key="1">
    <source>
        <dbReference type="ARBA" id="ARBA00004123"/>
    </source>
</evidence>
<evidence type="ECO:0000256" key="10">
    <source>
        <dbReference type="ARBA" id="ARBA00022840"/>
    </source>
</evidence>
<evidence type="ECO:0000313" key="20">
    <source>
        <dbReference type="Ensembl" id="ENSNGAP00000023365.1"/>
    </source>
</evidence>
<dbReference type="PROSITE" id="PS51830">
    <property type="entry name" value="FIIND"/>
    <property type="match status" value="1"/>
</dbReference>
<dbReference type="GO" id="GO:0005524">
    <property type="term" value="F:ATP binding"/>
    <property type="evidence" value="ECO:0007669"/>
    <property type="project" value="UniProtKB-KW"/>
</dbReference>
<dbReference type="Gene3D" id="3.40.50.300">
    <property type="entry name" value="P-loop containing nucleotide triphosphate hydrolases"/>
    <property type="match status" value="1"/>
</dbReference>
<dbReference type="InterPro" id="IPR051249">
    <property type="entry name" value="NLRP_Inflammasome"/>
</dbReference>
<dbReference type="GO" id="GO:0016787">
    <property type="term" value="F:hydrolase activity"/>
    <property type="evidence" value="ECO:0007669"/>
    <property type="project" value="UniProtKB-KW"/>
</dbReference>
<keyword evidence="6" id="KW-0433">Leucine-rich repeat</keyword>
<evidence type="ECO:0000256" key="14">
    <source>
        <dbReference type="ARBA" id="ARBA00024315"/>
    </source>
</evidence>
<dbReference type="Pfam" id="PF17776">
    <property type="entry name" value="NLRC4_HD2"/>
    <property type="match status" value="1"/>
</dbReference>
<feature type="domain" description="CARD" evidence="17">
    <location>
        <begin position="1070"/>
        <end position="1153"/>
    </location>
</feature>
<reference evidence="20" key="2">
    <citation type="submission" date="2025-09" db="UniProtKB">
        <authorList>
            <consortium name="Ensembl"/>
        </authorList>
    </citation>
    <scope>IDENTIFICATION</scope>
</reference>
<evidence type="ECO:0000256" key="12">
    <source>
        <dbReference type="ARBA" id="ARBA00023198"/>
    </source>
</evidence>
<dbReference type="Pfam" id="PF23679">
    <property type="entry name" value="UPA-FIIND"/>
    <property type="match status" value="1"/>
</dbReference>
<reference evidence="20" key="1">
    <citation type="submission" date="2025-08" db="UniProtKB">
        <authorList>
            <consortium name="Ensembl"/>
        </authorList>
    </citation>
    <scope>IDENTIFICATION</scope>
</reference>
<dbReference type="AlphaFoldDB" id="A0A8C6RV71"/>
<dbReference type="InterPro" id="IPR007111">
    <property type="entry name" value="NACHT_NTPase"/>
</dbReference>
<name>A0A8C6RV71_NANGA</name>
<dbReference type="Gene3D" id="3.80.10.10">
    <property type="entry name" value="Ribonuclease Inhibitor"/>
    <property type="match status" value="1"/>
</dbReference>
<dbReference type="GO" id="GO:0042981">
    <property type="term" value="P:regulation of apoptotic process"/>
    <property type="evidence" value="ECO:0007669"/>
    <property type="project" value="InterPro"/>
</dbReference>
<evidence type="ECO:0000256" key="13">
    <source>
        <dbReference type="ARBA" id="ARBA00023242"/>
    </source>
</evidence>
<sequence length="1160" mass="132571">MRTEFYLSTYSLCPAPRALSDTEQDLEKYLKHESNAKIELETSTSMIMFFLLKDLCPTEFQKNEDLLQKFTELLLLQKSHPRGQEPLVMEIWPQDTAEERGNLIRIQDIFGTSPGSQKEAQIVIVEGAAGIGKSMLARQVRRAWEEGQLYRDRFQHVFYFSCRELAKCKMLSLAELIAKDQPAPVVPMGQLLSQSKQVLFILDGVDEPAWVLKEQNPELCLHWRQPQPVHTLLGSLLGKSILPEASLLLTARTTALQKLIPSLGQPCWVEVLGFSESGRKEYFYNYFTEESQAVRALHLVKSNPTLMTLCLVPWVCWLTCTFLKQQMEKRGDLSLTSKTTTDLCLHYLSKSLPTQLLGTKLRGLCSLAAEGIWGRRSLFSERDLWKQGLDEAVVTTFMKMGFLQKHPSPCSYSFAHLCLQEFFAAMSFVLGNKVRSDFENYRIEQGWIEVFGRPDLFETPTMHFLFGLLNKQRVKKIEFFPCRMPWEKRELLWKAQRQQQYSRGIFHCLYEIQDTELLQEMLNTSKIRMYDVMAIEHPLVQTNVKYLVVQTDVELLMVTFWIKFCTDVRRLQLNVGRQQEQVLRAPRMILSKWTPLTNASWQVLFSTIKVTGSLKELDLSGNPLSYFAVKTLCRALKHPGCCLKTLWLVDCGLTSSHGRILGSVLSDRSNLIELDLQLNDLGDHGVVLLCEGLRHPACRLRHLRLDEAPLSVQVIMELRALEAERPQLLISSTWKPRVMTPTQGLVGRESSDITTSLKQLKLQSGDMHTEPLWTEDTFWGSTGPVATEVVGKEKNLYRVHFPKAGSYHWPNIGLRFVVTKAVVVEIEICAWSQFLDNSPLLDTYMVAGPLFDIKAEQGAVAAVYLPHFVALQEEKVSIFCFQVAHFKDHGMILEKPASVEQHYTVLENPSFSPMGVLLKIIPAARRFIPITSITLLYHKLHLQEVTFHLYLIPNDCTIRKAIDDEEMMFQFVRIHKPPPMEPLYIGSRYTLSGSEHLEIIPMELELCYRSPRESQLFSEIYADHIGSGIKLQMRDKKHMTLIWETLLKPGAFLCSLPVSSPLPGASAPIHFVDQHREQLVARVTSVDPVLDKLYGQVLSEEDYGKVRAETTNPNKMRKLFCLSQSWNRTNKDQLYQALKATHPHLIMDIFEKLGGVSGGS</sequence>
<dbReference type="OMA" id="SWMVCTC"/>
<dbReference type="GO" id="GO:0061702">
    <property type="term" value="C:canonical inflammasome complex"/>
    <property type="evidence" value="ECO:0007669"/>
    <property type="project" value="TreeGrafter"/>
</dbReference>
<dbReference type="InterPro" id="IPR001315">
    <property type="entry name" value="CARD"/>
</dbReference>
<keyword evidence="11" id="KW-0391">Immunity</keyword>
<dbReference type="SUPFAM" id="SSF52047">
    <property type="entry name" value="RNI-like"/>
    <property type="match status" value="1"/>
</dbReference>
<dbReference type="Pfam" id="PF00619">
    <property type="entry name" value="CARD"/>
    <property type="match status" value="1"/>
</dbReference>
<comment type="similarity">
    <text evidence="3">Belongs to the NLRP family.</text>
</comment>
<evidence type="ECO:0000313" key="21">
    <source>
        <dbReference type="Proteomes" id="UP000694381"/>
    </source>
</evidence>
<dbReference type="InterPro" id="IPR025307">
    <property type="entry name" value="FIIND_dom"/>
</dbReference>
<dbReference type="SUPFAM" id="SSF47986">
    <property type="entry name" value="DEATH domain"/>
    <property type="match status" value="1"/>
</dbReference>
<gene>
    <name evidence="20" type="primary">LOC103752250</name>
</gene>
<comment type="subcellular location">
    <subcellularLocation>
        <location evidence="2">Cytoplasm</location>
        <location evidence="2">Cytosol</location>
    </subcellularLocation>
    <subcellularLocation>
        <location evidence="1">Nucleus</location>
    </subcellularLocation>
</comment>
<comment type="subunit">
    <text evidence="15">Interacts with the C-terminal part of Nlrp1a (NACHT, LRR and PYD domains-containing protein 1a, C-terminus) in absence of pathogens and other damage-associated signals.</text>
</comment>
<feature type="domain" description="NACHT" evidence="18">
    <location>
        <begin position="121"/>
        <end position="430"/>
    </location>
</feature>
<evidence type="ECO:0000256" key="16">
    <source>
        <dbReference type="ARBA" id="ARBA00029394"/>
    </source>
</evidence>
<dbReference type="PROSITE" id="PS50837">
    <property type="entry name" value="NACHT"/>
    <property type="match status" value="1"/>
</dbReference>
<dbReference type="Ensembl" id="ENSNGAT00000029061.1">
    <property type="protein sequence ID" value="ENSNGAP00000023365.1"/>
    <property type="gene ID" value="ENSNGAG00000021949.1"/>
</dbReference>
<accession>A0A8C6RV71</accession>
<dbReference type="PROSITE" id="PS50209">
    <property type="entry name" value="CARD"/>
    <property type="match status" value="1"/>
</dbReference>
<keyword evidence="12" id="KW-0395">Inflammatory response</keyword>
<comment type="function">
    <text evidence="16">Constitutes the precursor of the Nlrp1a inflammasome, which mediates autoproteolytic processing within the FIIND domain to generate the N-terminal and C-terminal parts, which are associated non-covalently in absence of pathogens and other damage-associated signals.</text>
</comment>
<dbReference type="Gene3D" id="1.10.533.10">
    <property type="entry name" value="Death Domain, Fas"/>
    <property type="match status" value="1"/>
</dbReference>
<dbReference type="Pfam" id="PF17779">
    <property type="entry name" value="WHD_NOD2"/>
    <property type="match status" value="1"/>
</dbReference>
<dbReference type="Pfam" id="PF13553">
    <property type="entry name" value="FIIND"/>
    <property type="match status" value="1"/>
</dbReference>
<evidence type="ECO:0000256" key="6">
    <source>
        <dbReference type="ARBA" id="ARBA00022614"/>
    </source>
</evidence>
<dbReference type="Pfam" id="PF05729">
    <property type="entry name" value="NACHT"/>
    <property type="match status" value="1"/>
</dbReference>
<evidence type="ECO:0000256" key="8">
    <source>
        <dbReference type="ARBA" id="ARBA00022741"/>
    </source>
</evidence>
<evidence type="ECO:0000259" key="17">
    <source>
        <dbReference type="PROSITE" id="PS50209"/>
    </source>
</evidence>
<comment type="function">
    <text evidence="14">Constitutes the active part of the Nlrp1a inflammasome. In absence of pathogens and other damage-associated signals, interacts with the N-terminal part of Nlrp1a (NACHT, LRR and PYD domains-containing protein 1a, N-terminus), preventing activation of the Nlrp1a inflammasome. In response to pathogen-associated signals, the N-terminal part of Nlrp1a is degraded by the proteasome, releasing this form, which polymerizes to form the Nlrp1a inflammasome complex: the Nlrp1a inflammasome complex then directly recruits pro-caspase-1 (proCASP1) and promotes caspase-1 (CASP1) activation, leading to gasdermin-D (GSDMD) cleavage and subsequent pyroptosis.</text>
</comment>
<dbReference type="SMART" id="SM00368">
    <property type="entry name" value="LRR_RI"/>
    <property type="match status" value="3"/>
</dbReference>
<evidence type="ECO:0000256" key="11">
    <source>
        <dbReference type="ARBA" id="ARBA00022859"/>
    </source>
</evidence>
<evidence type="ECO:0000259" key="19">
    <source>
        <dbReference type="PROSITE" id="PS51830"/>
    </source>
</evidence>
<dbReference type="InterPro" id="IPR032675">
    <property type="entry name" value="LRR_dom_sf"/>
</dbReference>
<keyword evidence="13" id="KW-0539">Nucleus</keyword>
<evidence type="ECO:0000256" key="5">
    <source>
        <dbReference type="ARBA" id="ARBA00022588"/>
    </source>
</evidence>
<dbReference type="CDD" id="cd08330">
    <property type="entry name" value="CARD_ASC_NALP1"/>
    <property type="match status" value="1"/>
</dbReference>
<dbReference type="GeneTree" id="ENSGT00940000162176"/>
<dbReference type="InterPro" id="IPR041267">
    <property type="entry name" value="NLRP_HD2"/>
</dbReference>
<organism evidence="20 21">
    <name type="scientific">Nannospalax galili</name>
    <name type="common">Northern Israeli blind subterranean mole rat</name>
    <name type="synonym">Spalax galili</name>
    <dbReference type="NCBI Taxonomy" id="1026970"/>
    <lineage>
        <taxon>Eukaryota</taxon>
        <taxon>Metazoa</taxon>
        <taxon>Chordata</taxon>
        <taxon>Craniata</taxon>
        <taxon>Vertebrata</taxon>
        <taxon>Euteleostomi</taxon>
        <taxon>Mammalia</taxon>
        <taxon>Eutheria</taxon>
        <taxon>Euarchontoglires</taxon>
        <taxon>Glires</taxon>
        <taxon>Rodentia</taxon>
        <taxon>Myomorpha</taxon>
        <taxon>Muroidea</taxon>
        <taxon>Spalacidae</taxon>
        <taxon>Spalacinae</taxon>
        <taxon>Nannospalax</taxon>
    </lineage>
</organism>
<evidence type="ECO:0000256" key="15">
    <source>
        <dbReference type="ARBA" id="ARBA00024369"/>
    </source>
</evidence>
<evidence type="ECO:0000259" key="18">
    <source>
        <dbReference type="PROSITE" id="PS50837"/>
    </source>
</evidence>
<protein>
    <submittedName>
        <fullName evidence="20">NACHT, LRR and PYD domains-containing protein 1a-like</fullName>
    </submittedName>
</protein>
<dbReference type="InterPro" id="IPR033516">
    <property type="entry name" value="CARD8/ASC/NALP1_CARD"/>
</dbReference>
<evidence type="ECO:0000256" key="4">
    <source>
        <dbReference type="ARBA" id="ARBA00022490"/>
    </source>
</evidence>
<keyword evidence="7" id="KW-0677">Repeat</keyword>
<evidence type="ECO:0000256" key="2">
    <source>
        <dbReference type="ARBA" id="ARBA00004514"/>
    </source>
</evidence>
<dbReference type="FunFam" id="3.40.50.300:FF:000897">
    <property type="entry name" value="NLR family pyrin domain containing 1"/>
    <property type="match status" value="1"/>
</dbReference>
<dbReference type="GO" id="GO:0045087">
    <property type="term" value="P:innate immune response"/>
    <property type="evidence" value="ECO:0007669"/>
    <property type="project" value="UniProtKB-KW"/>
</dbReference>
<dbReference type="FunFam" id="1.10.533.10:FF:000013">
    <property type="entry name" value="Apoptosis-associated speck-like protein containing a CARD"/>
    <property type="match status" value="1"/>
</dbReference>
<dbReference type="PANTHER" id="PTHR46985">
    <property type="entry name" value="NACHT, LRR AND PYD DOMAINS-CONTAINING PROTEIN 1"/>
    <property type="match status" value="1"/>
</dbReference>
<dbReference type="GO" id="GO:0006954">
    <property type="term" value="P:inflammatory response"/>
    <property type="evidence" value="ECO:0007669"/>
    <property type="project" value="UniProtKB-KW"/>
</dbReference>
<dbReference type="SUPFAM" id="SSF52540">
    <property type="entry name" value="P-loop containing nucleoside triphosphate hydrolases"/>
    <property type="match status" value="1"/>
</dbReference>
<evidence type="ECO:0000256" key="3">
    <source>
        <dbReference type="ARBA" id="ARBA00008665"/>
    </source>
</evidence>
<dbReference type="InterPro" id="IPR041075">
    <property type="entry name" value="NOD1/2_WH"/>
</dbReference>
<keyword evidence="9" id="KW-0378">Hydrolase</keyword>
<dbReference type="Proteomes" id="UP000694381">
    <property type="component" value="Unassembled WGS sequence"/>
</dbReference>
<feature type="domain" description="FIIND" evidence="19">
    <location>
        <begin position="778"/>
        <end position="1061"/>
    </location>
</feature>
<keyword evidence="21" id="KW-1185">Reference proteome</keyword>
<dbReference type="InterPro" id="IPR027417">
    <property type="entry name" value="P-loop_NTPase"/>
</dbReference>